<feature type="transmembrane region" description="Helical" evidence="1">
    <location>
        <begin position="148"/>
        <end position="170"/>
    </location>
</feature>
<keyword evidence="1" id="KW-0472">Membrane</keyword>
<keyword evidence="1" id="KW-1133">Transmembrane helix</keyword>
<proteinExistence type="predicted"/>
<dbReference type="AlphaFoldDB" id="A0AAE0FM90"/>
<feature type="transmembrane region" description="Helical" evidence="1">
    <location>
        <begin position="92"/>
        <end position="113"/>
    </location>
</feature>
<sequence length="332" mass="35783">MIFADSQCGLTVHTEPMWQTYVAESLLLIGPRIVPMVCTLMLLHLARLELGLENDTPAQHLRFDSLGFLSFVAFVGEVLGGPWPVVSIAEAALLYLLSVLLARGSLAVTRFSLRVLLRPPHQGSRCSATSDHADEDCASLDAPPLRQVLAVMLLCYLQPSLGPALAWLWGFSVARKGSHRGSSVGMPSKAAVGGTLVFGRSVGLLALSFWWAALLLPACASWAQILVEQRGDVRVLPVYAVKDALLSVMFPLYTRFNHTPLHAYDCTGALPSVKWPSQMQAVLHGAAYLVSSFGVLAASLNYVAISGNIACGLGGLLKMLAHVKLARREKKE</sequence>
<feature type="transmembrane region" description="Helical" evidence="1">
    <location>
        <begin position="26"/>
        <end position="45"/>
    </location>
</feature>
<organism evidence="2 3">
    <name type="scientific">Cymbomonas tetramitiformis</name>
    <dbReference type="NCBI Taxonomy" id="36881"/>
    <lineage>
        <taxon>Eukaryota</taxon>
        <taxon>Viridiplantae</taxon>
        <taxon>Chlorophyta</taxon>
        <taxon>Pyramimonadophyceae</taxon>
        <taxon>Pyramimonadales</taxon>
        <taxon>Pyramimonadaceae</taxon>
        <taxon>Cymbomonas</taxon>
    </lineage>
</organism>
<feature type="transmembrane region" description="Helical" evidence="1">
    <location>
        <begin position="190"/>
        <end position="216"/>
    </location>
</feature>
<dbReference type="Proteomes" id="UP001190700">
    <property type="component" value="Unassembled WGS sequence"/>
</dbReference>
<evidence type="ECO:0000313" key="3">
    <source>
        <dbReference type="Proteomes" id="UP001190700"/>
    </source>
</evidence>
<feature type="transmembrane region" description="Helical" evidence="1">
    <location>
        <begin position="66"/>
        <end position="86"/>
    </location>
</feature>
<keyword evidence="1" id="KW-0812">Transmembrane</keyword>
<dbReference type="EMBL" id="LGRX02016829">
    <property type="protein sequence ID" value="KAK3261546.1"/>
    <property type="molecule type" value="Genomic_DNA"/>
</dbReference>
<accession>A0AAE0FM90</accession>
<keyword evidence="3" id="KW-1185">Reference proteome</keyword>
<reference evidence="2 3" key="1">
    <citation type="journal article" date="2015" name="Genome Biol. Evol.">
        <title>Comparative Genomics of a Bacterivorous Green Alga Reveals Evolutionary Causalities and Consequences of Phago-Mixotrophic Mode of Nutrition.</title>
        <authorList>
            <person name="Burns J.A."/>
            <person name="Paasch A."/>
            <person name="Narechania A."/>
            <person name="Kim E."/>
        </authorList>
    </citation>
    <scope>NUCLEOTIDE SEQUENCE [LARGE SCALE GENOMIC DNA]</scope>
    <source>
        <strain evidence="2 3">PLY_AMNH</strain>
    </source>
</reference>
<evidence type="ECO:0000256" key="1">
    <source>
        <dbReference type="SAM" id="Phobius"/>
    </source>
</evidence>
<feature type="transmembrane region" description="Helical" evidence="1">
    <location>
        <begin position="304"/>
        <end position="321"/>
    </location>
</feature>
<name>A0AAE0FM90_9CHLO</name>
<evidence type="ECO:0000313" key="2">
    <source>
        <dbReference type="EMBL" id="KAK3261546.1"/>
    </source>
</evidence>
<comment type="caution">
    <text evidence="2">The sequence shown here is derived from an EMBL/GenBank/DDBJ whole genome shotgun (WGS) entry which is preliminary data.</text>
</comment>
<protein>
    <submittedName>
        <fullName evidence="2">Uncharacterized protein</fullName>
    </submittedName>
</protein>
<gene>
    <name evidence="2" type="ORF">CYMTET_29550</name>
</gene>